<keyword evidence="2" id="KW-0378">Hydrolase</keyword>
<keyword evidence="3" id="KW-0067">ATP-binding</keyword>
<evidence type="ECO:0000256" key="1">
    <source>
        <dbReference type="ARBA" id="ARBA00022741"/>
    </source>
</evidence>
<dbReference type="SUPFAM" id="SSF52540">
    <property type="entry name" value="P-loop containing nucleoside triphosphate hydrolases"/>
    <property type="match status" value="1"/>
</dbReference>
<proteinExistence type="predicted"/>
<dbReference type="PANTHER" id="PTHR35372:SF2">
    <property type="entry name" value="SF3 HELICASE DOMAIN-CONTAINING PROTEIN"/>
    <property type="match status" value="1"/>
</dbReference>
<evidence type="ECO:0000256" key="3">
    <source>
        <dbReference type="ARBA" id="ARBA00022840"/>
    </source>
</evidence>
<sequence>MTTWNTPSDKGLKSRTEDSKNNSENIWGDFTEDFHQALHDTEYTENLSDNLLLSTEHKENAPKKKAKKTDKTRRLGNRSTKKSKFEPDEDDFFQNLINSSIPPNEDEISVKPSPNPPAEKIAPVSVLQPTVIPVAPQTLMSGKNKSSMNIDQIANAITKALTIILHDNCLYYYTGKCYQIIEDSEDLLRVVRSKVRQDAFSSYSRKKFDDLFTYMRVDERLIPDDYEEKIQKSANYVSLKNGVLNLKKMKLLAHNKKFLIFYSLDADWIEDPESQSFDGFLSTISGGNPEIKTRIIESMGYLLSSCNKGKCFFVMGTAPNSGKSTLGEFLQKTLGSKLVTSKSIAQIPGRFSMGDIQGKLLNLSLDLPKGKFTPIVVSIIKQITGGDSISIERKYDKLRDIHSTIRFLFASNYPVTISRSDEDDAFWARMIVIPFLYTIEKEDADTELSRKLLQEKDDIISICLRALSNVVNNHYIFSPCEAADKIKERWRYQECDSIESIPLFVEEYLEVTGEPTDMVYSRQLYEIYCNFCEESDFSPLRYHTFISWFCSNINGCSTKRRHETGKNPMAALTGIRVKQWDD</sequence>
<dbReference type="PANTHER" id="PTHR35372">
    <property type="entry name" value="ATP BINDING PROTEIN-RELATED"/>
    <property type="match status" value="1"/>
</dbReference>
<reference evidence="6 7" key="1">
    <citation type="submission" date="2020-08" db="EMBL/GenBank/DDBJ databases">
        <title>Genome public.</title>
        <authorList>
            <person name="Liu C."/>
            <person name="Sun Q."/>
        </authorList>
    </citation>
    <scope>NUCLEOTIDE SEQUENCE [LARGE SCALE GENOMIC DNA]</scope>
    <source>
        <strain evidence="6 7">BX14</strain>
    </source>
</reference>
<evidence type="ECO:0000256" key="2">
    <source>
        <dbReference type="ARBA" id="ARBA00022801"/>
    </source>
</evidence>
<dbReference type="EMBL" id="JACOOW010000015">
    <property type="protein sequence ID" value="MBC5657929.1"/>
    <property type="molecule type" value="Genomic_DNA"/>
</dbReference>
<dbReference type="RefSeq" id="WP_182457343.1">
    <property type="nucleotide sequence ID" value="NZ_JACOOW010000015.1"/>
</dbReference>
<feature type="compositionally biased region" description="Basic residues" evidence="4">
    <location>
        <begin position="63"/>
        <end position="82"/>
    </location>
</feature>
<dbReference type="InterPro" id="IPR006500">
    <property type="entry name" value="Helicase_put_C_phage/plasmid"/>
</dbReference>
<evidence type="ECO:0000313" key="7">
    <source>
        <dbReference type="Proteomes" id="UP000653904"/>
    </source>
</evidence>
<dbReference type="Gene3D" id="3.40.50.300">
    <property type="entry name" value="P-loop containing nucleotide triphosphate hydrolases"/>
    <property type="match status" value="1"/>
</dbReference>
<feature type="region of interest" description="Disordered" evidence="4">
    <location>
        <begin position="51"/>
        <end position="89"/>
    </location>
</feature>
<feature type="region of interest" description="Disordered" evidence="4">
    <location>
        <begin position="1"/>
        <end position="27"/>
    </location>
</feature>
<protein>
    <recommendedName>
        <fullName evidence="5">SF3 helicase domain-containing protein</fullName>
    </recommendedName>
</protein>
<organism evidence="6 7">
    <name type="scientific">Clostridium segne</name>
    <dbReference type="NCBI Taxonomy" id="2763038"/>
    <lineage>
        <taxon>Bacteria</taxon>
        <taxon>Bacillati</taxon>
        <taxon>Bacillota</taxon>
        <taxon>Clostridia</taxon>
        <taxon>Eubacteriales</taxon>
        <taxon>Clostridiaceae</taxon>
        <taxon>Clostridium</taxon>
    </lineage>
</organism>
<name>A0AAW3X640_9CLOT</name>
<evidence type="ECO:0000256" key="4">
    <source>
        <dbReference type="SAM" id="MobiDB-lite"/>
    </source>
</evidence>
<evidence type="ECO:0000313" key="6">
    <source>
        <dbReference type="EMBL" id="MBC5657929.1"/>
    </source>
</evidence>
<keyword evidence="7" id="KW-1185">Reference proteome</keyword>
<dbReference type="SMART" id="SM00885">
    <property type="entry name" value="D5_N"/>
    <property type="match status" value="1"/>
</dbReference>
<feature type="compositionally biased region" description="Basic and acidic residues" evidence="4">
    <location>
        <begin position="10"/>
        <end position="21"/>
    </location>
</feature>
<dbReference type="AlphaFoldDB" id="A0AAW3X640"/>
<dbReference type="InterPro" id="IPR051620">
    <property type="entry name" value="ORF904-like_C"/>
</dbReference>
<evidence type="ECO:0000259" key="5">
    <source>
        <dbReference type="PROSITE" id="PS51206"/>
    </source>
</evidence>
<gene>
    <name evidence="6" type="ORF">H8S19_12850</name>
</gene>
<dbReference type="GO" id="GO:0016787">
    <property type="term" value="F:hydrolase activity"/>
    <property type="evidence" value="ECO:0007669"/>
    <property type="project" value="UniProtKB-KW"/>
</dbReference>
<dbReference type="Proteomes" id="UP000653904">
    <property type="component" value="Unassembled WGS sequence"/>
</dbReference>
<dbReference type="InterPro" id="IPR027417">
    <property type="entry name" value="P-loop_NTPase"/>
</dbReference>
<dbReference type="InterPro" id="IPR014015">
    <property type="entry name" value="Helicase_SF3_DNA-vir"/>
</dbReference>
<dbReference type="GO" id="GO:0005524">
    <property type="term" value="F:ATP binding"/>
    <property type="evidence" value="ECO:0007669"/>
    <property type="project" value="UniProtKB-KW"/>
</dbReference>
<dbReference type="NCBIfam" id="TIGR01613">
    <property type="entry name" value="primase_Cterm"/>
    <property type="match status" value="1"/>
</dbReference>
<feature type="domain" description="SF3 helicase" evidence="5">
    <location>
        <begin position="290"/>
        <end position="448"/>
    </location>
</feature>
<comment type="caution">
    <text evidence="6">The sequence shown here is derived from an EMBL/GenBank/DDBJ whole genome shotgun (WGS) entry which is preliminary data.</text>
</comment>
<dbReference type="InterPro" id="IPR014818">
    <property type="entry name" value="Phage/plasmid_primase_P4_C"/>
</dbReference>
<dbReference type="PROSITE" id="PS51206">
    <property type="entry name" value="SF3_HELICASE_1"/>
    <property type="match status" value="1"/>
</dbReference>
<keyword evidence="1" id="KW-0547">Nucleotide-binding</keyword>
<dbReference type="InterPro" id="IPR045455">
    <property type="entry name" value="NrS-1_pol-like_helicase"/>
</dbReference>
<accession>A0AAW3X640</accession>
<dbReference type="Pfam" id="PF19263">
    <property type="entry name" value="DUF5906"/>
    <property type="match status" value="1"/>
</dbReference>
<dbReference type="Pfam" id="PF08706">
    <property type="entry name" value="D5_N"/>
    <property type="match status" value="1"/>
</dbReference>